<dbReference type="Proteomes" id="UP001145087">
    <property type="component" value="Unassembled WGS sequence"/>
</dbReference>
<dbReference type="EMBL" id="JAPOHD010000027">
    <property type="protein sequence ID" value="MCY1721324.1"/>
    <property type="molecule type" value="Genomic_DNA"/>
</dbReference>
<dbReference type="Gene3D" id="3.40.50.720">
    <property type="entry name" value="NAD(P)-binding Rossmann-like Domain"/>
    <property type="match status" value="1"/>
</dbReference>
<dbReference type="AlphaFoldDB" id="A0A9X3F674"/>
<reference evidence="3" key="1">
    <citation type="submission" date="2022-11" db="EMBL/GenBank/DDBJ databases">
        <title>Marilongibacter aestuarii gen. nov., sp. nov., isolated from tidal flat sediment.</title>
        <authorList>
            <person name="Jiayan W."/>
        </authorList>
    </citation>
    <scope>NUCLEOTIDE SEQUENCE</scope>
    <source>
        <strain evidence="3">Z1-6</strain>
    </source>
</reference>
<dbReference type="InterPro" id="IPR000683">
    <property type="entry name" value="Gfo/Idh/MocA-like_OxRdtase_N"/>
</dbReference>
<proteinExistence type="predicted"/>
<dbReference type="RefSeq" id="WP_343333655.1">
    <property type="nucleotide sequence ID" value="NZ_JAPOHD010000027.1"/>
</dbReference>
<evidence type="ECO:0000313" key="4">
    <source>
        <dbReference type="Proteomes" id="UP001145087"/>
    </source>
</evidence>
<dbReference type="PANTHER" id="PTHR43818:SF5">
    <property type="entry name" value="OXIDOREDUCTASE FAMILY PROTEIN"/>
    <property type="match status" value="1"/>
</dbReference>
<dbReference type="SUPFAM" id="SSF55347">
    <property type="entry name" value="Glyceraldehyde-3-phosphate dehydrogenase-like, C-terminal domain"/>
    <property type="match status" value="1"/>
</dbReference>
<dbReference type="InterPro" id="IPR050463">
    <property type="entry name" value="Gfo/Idh/MocA_oxidrdct_glycsds"/>
</dbReference>
<dbReference type="InterPro" id="IPR043906">
    <property type="entry name" value="Gfo/Idh/MocA_OxRdtase_bact_C"/>
</dbReference>
<protein>
    <submittedName>
        <fullName evidence="3">Gfo/Idh/MocA family oxidoreductase</fullName>
    </submittedName>
</protein>
<dbReference type="PANTHER" id="PTHR43818">
    <property type="entry name" value="BCDNA.GH03377"/>
    <property type="match status" value="1"/>
</dbReference>
<dbReference type="GO" id="GO:0000166">
    <property type="term" value="F:nucleotide binding"/>
    <property type="evidence" value="ECO:0007669"/>
    <property type="project" value="InterPro"/>
</dbReference>
<organism evidence="3 4">
    <name type="scientific">Draconibacterium aestuarii</name>
    <dbReference type="NCBI Taxonomy" id="2998507"/>
    <lineage>
        <taxon>Bacteria</taxon>
        <taxon>Pseudomonadati</taxon>
        <taxon>Bacteroidota</taxon>
        <taxon>Bacteroidia</taxon>
        <taxon>Marinilabiliales</taxon>
        <taxon>Prolixibacteraceae</taxon>
        <taxon>Draconibacterium</taxon>
    </lineage>
</organism>
<comment type="caution">
    <text evidence="3">The sequence shown here is derived from an EMBL/GenBank/DDBJ whole genome shotgun (WGS) entry which is preliminary data.</text>
</comment>
<dbReference type="InterPro" id="IPR036291">
    <property type="entry name" value="NAD(P)-bd_dom_sf"/>
</dbReference>
<feature type="domain" description="Gfo/Idh/MocA-like oxidoreductase bacterial type C-terminal" evidence="2">
    <location>
        <begin position="380"/>
        <end position="451"/>
    </location>
</feature>
<evidence type="ECO:0000313" key="3">
    <source>
        <dbReference type="EMBL" id="MCY1721324.1"/>
    </source>
</evidence>
<dbReference type="Pfam" id="PF19051">
    <property type="entry name" value="GFO_IDH_MocA_C2"/>
    <property type="match status" value="2"/>
</dbReference>
<dbReference type="Pfam" id="PF01408">
    <property type="entry name" value="GFO_IDH_MocA"/>
    <property type="match status" value="1"/>
</dbReference>
<name>A0A9X3F674_9BACT</name>
<dbReference type="Gene3D" id="3.30.360.10">
    <property type="entry name" value="Dihydrodipicolinate Reductase, domain 2"/>
    <property type="match status" value="1"/>
</dbReference>
<keyword evidence="4" id="KW-1185">Reference proteome</keyword>
<evidence type="ECO:0000259" key="1">
    <source>
        <dbReference type="Pfam" id="PF01408"/>
    </source>
</evidence>
<accession>A0A9X3F674</accession>
<sequence length="458" mass="50621">MKRRNFLKNTIATTTGAIVIPTIVPSSVFGASAPSNKIHVAQIGCGRIARDHDTAETLKYAHAQFVAVSDVDTKRMADSKKRIEGYYNKKSGSDNAVDVKMYQDYKDLLADKNIDAVLISTPDHWHSQPAIEAALAGKDIYLQKPTSLTVEEGRLLSDIVNRTGVILQMGTQQRSMPQFRIAAELVRNGRIGKIHTVKIGLPGDPGGPVFETGPVPANLDFDMWLGSTPEVEYKEKMVHPQDGYSRPGWLRHRNYGAGMITGWGQHHYDSAAWGMDTEHTGPISVEAIAEFPKSGDWNVHGDFMVKHEYANGITVLTSGGFTNGIKYIGDDGWIFVSRGSYTASASDPVSKEKSSQALNASDPKILESKIGDDETKLYVSKEHHGDWLNSIKTRKQPICTIEVGHRACTTCLISDIAMQIPGVLEWNPATERFKNNDLANSMLSRPQRYPYGTDYIKR</sequence>
<dbReference type="SUPFAM" id="SSF51735">
    <property type="entry name" value="NAD(P)-binding Rossmann-fold domains"/>
    <property type="match status" value="1"/>
</dbReference>
<feature type="domain" description="Gfo/Idh/MocA-like oxidoreductase N-terminal" evidence="1">
    <location>
        <begin position="38"/>
        <end position="170"/>
    </location>
</feature>
<gene>
    <name evidence="3" type="ORF">OU798_13295</name>
</gene>
<evidence type="ECO:0000259" key="2">
    <source>
        <dbReference type="Pfam" id="PF19051"/>
    </source>
</evidence>
<feature type="domain" description="Gfo/Idh/MocA-like oxidoreductase bacterial type C-terminal" evidence="2">
    <location>
        <begin position="211"/>
        <end position="335"/>
    </location>
</feature>